<evidence type="ECO:0000256" key="5">
    <source>
        <dbReference type="ARBA" id="ARBA00023244"/>
    </source>
</evidence>
<evidence type="ECO:0000256" key="1">
    <source>
        <dbReference type="ARBA" id="ARBA00005010"/>
    </source>
</evidence>
<keyword evidence="4" id="KW-0520">NAD</keyword>
<dbReference type="OrthoDB" id="1715866at2"/>
<sequence>MCKNFKQGIQCEINYLGISLFGKKLNVKIIGGGRAAFIKGKTFLEKGCNVSFLAKDISKEILNLNKYKVKILKENYNKKFIKDGHIIIIAIDDAELRKIIIEHCEELNKIYINCSSFENGMGIVQTTRELNNLSFSINTKVAAPALSVMLSNDVEKLLSSYDDFTYLVGKIRKVAKNEKYKKEIIKFICTHDFKFFYDLKKEKEVLALFFGEEVAKRLLY</sequence>
<dbReference type="SUPFAM" id="SSF51735">
    <property type="entry name" value="NAD(P)-binding Rossmann-fold domains"/>
    <property type="match status" value="1"/>
</dbReference>
<dbReference type="Proteomes" id="UP000430345">
    <property type="component" value="Unassembled WGS sequence"/>
</dbReference>
<evidence type="ECO:0000256" key="4">
    <source>
        <dbReference type="ARBA" id="ARBA00023027"/>
    </source>
</evidence>
<dbReference type="GO" id="GO:0019354">
    <property type="term" value="P:siroheme biosynthetic process"/>
    <property type="evidence" value="ECO:0007669"/>
    <property type="project" value="UniProtKB-UniPathway"/>
</dbReference>
<dbReference type="UniPathway" id="UPA00262">
    <property type="reaction ID" value="UER00222"/>
</dbReference>
<keyword evidence="5" id="KW-0627">Porphyrin biosynthesis</keyword>
<dbReference type="NCBIfam" id="NF004045">
    <property type="entry name" value="PRK05562.1"/>
    <property type="match status" value="1"/>
</dbReference>
<protein>
    <recommendedName>
        <fullName evidence="2">precorrin-2 dehydrogenase</fullName>
        <ecNumber evidence="2">1.3.1.76</ecNumber>
    </recommendedName>
</protein>
<evidence type="ECO:0000256" key="3">
    <source>
        <dbReference type="ARBA" id="ARBA00023002"/>
    </source>
</evidence>
<dbReference type="PANTHER" id="PTHR35330:SF1">
    <property type="entry name" value="SIROHEME BIOSYNTHESIS PROTEIN MET8"/>
    <property type="match status" value="1"/>
</dbReference>
<accession>A0A6I1MM32</accession>
<dbReference type="AlphaFoldDB" id="A0A6I1MM32"/>
<comment type="caution">
    <text evidence="6">The sequence shown here is derived from an EMBL/GenBank/DDBJ whole genome shotgun (WGS) entry which is preliminary data.</text>
</comment>
<dbReference type="PANTHER" id="PTHR35330">
    <property type="entry name" value="SIROHEME BIOSYNTHESIS PROTEIN MET8"/>
    <property type="match status" value="1"/>
</dbReference>
<keyword evidence="7" id="KW-1185">Reference proteome</keyword>
<dbReference type="Pfam" id="PF13241">
    <property type="entry name" value="NAD_binding_7"/>
    <property type="match status" value="1"/>
</dbReference>
<dbReference type="EC" id="1.3.1.76" evidence="2"/>
<dbReference type="InterPro" id="IPR028161">
    <property type="entry name" value="Met8-like"/>
</dbReference>
<dbReference type="EMBL" id="WHJC01000141">
    <property type="protein sequence ID" value="MPQ44050.1"/>
    <property type="molecule type" value="Genomic_DNA"/>
</dbReference>
<evidence type="ECO:0000313" key="7">
    <source>
        <dbReference type="Proteomes" id="UP000430345"/>
    </source>
</evidence>
<evidence type="ECO:0000313" key="6">
    <source>
        <dbReference type="EMBL" id="MPQ44050.1"/>
    </source>
</evidence>
<dbReference type="RefSeq" id="WP_152890186.1">
    <property type="nucleotide sequence ID" value="NZ_WHJC01000141.1"/>
</dbReference>
<proteinExistence type="predicted"/>
<dbReference type="GO" id="GO:0004325">
    <property type="term" value="F:ferrochelatase activity"/>
    <property type="evidence" value="ECO:0007669"/>
    <property type="project" value="InterPro"/>
</dbReference>
<comment type="pathway">
    <text evidence="1">Porphyrin-containing compound metabolism; siroheme biosynthesis; sirohydrochlorin from precorrin-2: step 1/1.</text>
</comment>
<keyword evidence="3" id="KW-0560">Oxidoreductase</keyword>
<name>A0A6I1MM32_9CLOT</name>
<reference evidence="6 7" key="1">
    <citation type="submission" date="2019-10" db="EMBL/GenBank/DDBJ databases">
        <title>The Genome Sequence of Clostridium tarantellae Isolated from Fish Brain.</title>
        <authorList>
            <person name="Bano L."/>
            <person name="Kiel M."/>
            <person name="Sales G."/>
            <person name="Doxey A.C."/>
            <person name="Mansfield M.J."/>
            <person name="Schiavone M."/>
            <person name="Rossetto O."/>
            <person name="Pirazzini M."/>
            <person name="Dobrindt U."/>
            <person name="Montecucco C."/>
        </authorList>
    </citation>
    <scope>NUCLEOTIDE SEQUENCE [LARGE SCALE GENOMIC DNA]</scope>
    <source>
        <strain evidence="6 7">DSM 3997</strain>
    </source>
</reference>
<evidence type="ECO:0000256" key="2">
    <source>
        <dbReference type="ARBA" id="ARBA00012400"/>
    </source>
</evidence>
<organism evidence="6 7">
    <name type="scientific">Clostridium tarantellae</name>
    <dbReference type="NCBI Taxonomy" id="39493"/>
    <lineage>
        <taxon>Bacteria</taxon>
        <taxon>Bacillati</taxon>
        <taxon>Bacillota</taxon>
        <taxon>Clostridia</taxon>
        <taxon>Eubacteriales</taxon>
        <taxon>Clostridiaceae</taxon>
        <taxon>Clostridium</taxon>
    </lineage>
</organism>
<gene>
    <name evidence="6" type="ORF">GBZ86_09780</name>
</gene>
<dbReference type="Gene3D" id="3.40.50.720">
    <property type="entry name" value="NAD(P)-binding Rossmann-like Domain"/>
    <property type="match status" value="1"/>
</dbReference>
<dbReference type="GO" id="GO:0043115">
    <property type="term" value="F:precorrin-2 dehydrogenase activity"/>
    <property type="evidence" value="ECO:0007669"/>
    <property type="project" value="UniProtKB-EC"/>
</dbReference>
<dbReference type="InterPro" id="IPR036291">
    <property type="entry name" value="NAD(P)-bd_dom_sf"/>
</dbReference>